<proteinExistence type="predicted"/>
<dbReference type="AlphaFoldDB" id="A0A6S7G8L7"/>
<gene>
    <name evidence="1" type="ORF">PACLA_8A084602</name>
</gene>
<name>A0A6S7G8L7_PARCT</name>
<reference evidence="1" key="1">
    <citation type="submission" date="2020-04" db="EMBL/GenBank/DDBJ databases">
        <authorList>
            <person name="Alioto T."/>
            <person name="Alioto T."/>
            <person name="Gomez Garrido J."/>
        </authorList>
    </citation>
    <scope>NUCLEOTIDE SEQUENCE</scope>
    <source>
        <strain evidence="1">A484AB</strain>
    </source>
</reference>
<protein>
    <submittedName>
        <fullName evidence="1">Uncharacterized protein</fullName>
    </submittedName>
</protein>
<dbReference type="OrthoDB" id="5864015at2759"/>
<dbReference type="EMBL" id="CACRXK020001537">
    <property type="protein sequence ID" value="CAB3989704.1"/>
    <property type="molecule type" value="Genomic_DNA"/>
</dbReference>
<accession>A0A6S7G8L7</accession>
<sequence length="205" mass="23973">MEKHNKAMKLAEASFEEISTSVEMEDLGDIESGCELVQRGKNKIEKVSGFEIKIKRAVSKDTSGSRRAILKKEIEKQHAINEENERARRREKDEMEELAVRWIPRELEWLLRKLEIEKEAKKQLQENTWPTTATQIVKLQKYTITPFTGDFIDWTRFLNQFSVELDNSSISEISKFNYLLELTKEKPREEILGLPHTSDGYIEAK</sequence>
<evidence type="ECO:0000313" key="2">
    <source>
        <dbReference type="Proteomes" id="UP001152795"/>
    </source>
</evidence>
<comment type="caution">
    <text evidence="1">The sequence shown here is derived from an EMBL/GenBank/DDBJ whole genome shotgun (WGS) entry which is preliminary data.</text>
</comment>
<organism evidence="1 2">
    <name type="scientific">Paramuricea clavata</name>
    <name type="common">Red gorgonian</name>
    <name type="synonym">Violescent sea-whip</name>
    <dbReference type="NCBI Taxonomy" id="317549"/>
    <lineage>
        <taxon>Eukaryota</taxon>
        <taxon>Metazoa</taxon>
        <taxon>Cnidaria</taxon>
        <taxon>Anthozoa</taxon>
        <taxon>Octocorallia</taxon>
        <taxon>Malacalcyonacea</taxon>
        <taxon>Plexauridae</taxon>
        <taxon>Paramuricea</taxon>
    </lineage>
</organism>
<dbReference type="Proteomes" id="UP001152795">
    <property type="component" value="Unassembled WGS sequence"/>
</dbReference>
<evidence type="ECO:0000313" key="1">
    <source>
        <dbReference type="EMBL" id="CAB3989704.1"/>
    </source>
</evidence>
<keyword evidence="2" id="KW-1185">Reference proteome</keyword>